<comment type="caution">
    <text evidence="1">The sequence shown here is derived from an EMBL/GenBank/DDBJ whole genome shotgun (WGS) entry which is preliminary data.</text>
</comment>
<sequence>MVCICVHFDSPVPPSFLPRTLWSAESTNVYAQRNQRRRRSGGRARGFLQFVFCFSQVCFCRRRSCFTIKFVNEMVLFSPVHCSEA</sequence>
<organism evidence="1 2">
    <name type="scientific">Catenaria anguillulae PL171</name>
    <dbReference type="NCBI Taxonomy" id="765915"/>
    <lineage>
        <taxon>Eukaryota</taxon>
        <taxon>Fungi</taxon>
        <taxon>Fungi incertae sedis</taxon>
        <taxon>Blastocladiomycota</taxon>
        <taxon>Blastocladiomycetes</taxon>
        <taxon>Blastocladiales</taxon>
        <taxon>Catenariaceae</taxon>
        <taxon>Catenaria</taxon>
    </lineage>
</organism>
<evidence type="ECO:0000313" key="2">
    <source>
        <dbReference type="Proteomes" id="UP000193411"/>
    </source>
</evidence>
<protein>
    <submittedName>
        <fullName evidence="1">Uncharacterized protein</fullName>
    </submittedName>
</protein>
<dbReference type="EMBL" id="MCFL01000024">
    <property type="protein sequence ID" value="ORZ35024.1"/>
    <property type="molecule type" value="Genomic_DNA"/>
</dbReference>
<dbReference type="Proteomes" id="UP000193411">
    <property type="component" value="Unassembled WGS sequence"/>
</dbReference>
<dbReference type="AlphaFoldDB" id="A0A1Y2HM33"/>
<proteinExistence type="predicted"/>
<accession>A0A1Y2HM33</accession>
<evidence type="ECO:0000313" key="1">
    <source>
        <dbReference type="EMBL" id="ORZ35024.1"/>
    </source>
</evidence>
<name>A0A1Y2HM33_9FUNG</name>
<reference evidence="1 2" key="1">
    <citation type="submission" date="2016-07" db="EMBL/GenBank/DDBJ databases">
        <title>Pervasive Adenine N6-methylation of Active Genes in Fungi.</title>
        <authorList>
            <consortium name="DOE Joint Genome Institute"/>
            <person name="Mondo S.J."/>
            <person name="Dannebaum R.O."/>
            <person name="Kuo R.C."/>
            <person name="Labutti K."/>
            <person name="Haridas S."/>
            <person name="Kuo A."/>
            <person name="Salamov A."/>
            <person name="Ahrendt S.R."/>
            <person name="Lipzen A."/>
            <person name="Sullivan W."/>
            <person name="Andreopoulos W.B."/>
            <person name="Clum A."/>
            <person name="Lindquist E."/>
            <person name="Daum C."/>
            <person name="Ramamoorthy G.K."/>
            <person name="Gryganskyi A."/>
            <person name="Culley D."/>
            <person name="Magnuson J.K."/>
            <person name="James T.Y."/>
            <person name="O'Malley M.A."/>
            <person name="Stajich J.E."/>
            <person name="Spatafora J.W."/>
            <person name="Visel A."/>
            <person name="Grigoriev I.V."/>
        </authorList>
    </citation>
    <scope>NUCLEOTIDE SEQUENCE [LARGE SCALE GENOMIC DNA]</scope>
    <source>
        <strain evidence="1 2">PL171</strain>
    </source>
</reference>
<gene>
    <name evidence="1" type="ORF">BCR44DRAFT_380437</name>
</gene>
<keyword evidence="2" id="KW-1185">Reference proteome</keyword>